<sequence length="183" mass="19875">MTDTSIFKSLAPYHIIAYGTLLGTTFFQSFIGGVVAYKALPRPQFSQLQQRIFPIYFALQAALPAALAVTYPASSNPLGATSSISGVLAESNRYSVFFPIAGMFATGVVNMLYTGPQTTKIMRARKVQESRDGKKFWDPAPHSAEMQALNKQFGKIHGISALVNLVGFGAMLWYGVSIAARIQ</sequence>
<reference evidence="7" key="1">
    <citation type="journal article" date="2021" name="IMA Fungus">
        <title>Genomic characterization of three marine fungi, including Emericellopsis atlantica sp. nov. with signatures of a generalist lifestyle and marine biomass degradation.</title>
        <authorList>
            <person name="Hagestad O.C."/>
            <person name="Hou L."/>
            <person name="Andersen J.H."/>
            <person name="Hansen E.H."/>
            <person name="Altermark B."/>
            <person name="Li C."/>
            <person name="Kuhnert E."/>
            <person name="Cox R.J."/>
            <person name="Crous P.W."/>
            <person name="Spatafora J.W."/>
            <person name="Lail K."/>
            <person name="Amirebrahimi M."/>
            <person name="Lipzen A."/>
            <person name="Pangilinan J."/>
            <person name="Andreopoulos W."/>
            <person name="Hayes R.D."/>
            <person name="Ng V."/>
            <person name="Grigoriev I.V."/>
            <person name="Jackson S.A."/>
            <person name="Sutton T.D.S."/>
            <person name="Dobson A.D.W."/>
            <person name="Rama T."/>
        </authorList>
    </citation>
    <scope>NUCLEOTIDE SEQUENCE</scope>
    <source>
        <strain evidence="7">TRa018bII</strain>
    </source>
</reference>
<dbReference type="InterPro" id="IPR053009">
    <property type="entry name" value="Xanthocillin_Biosynth-Assoc"/>
</dbReference>
<dbReference type="Proteomes" id="UP000824998">
    <property type="component" value="Unassembled WGS sequence"/>
</dbReference>
<feature type="transmembrane region" description="Helical" evidence="5">
    <location>
        <begin position="15"/>
        <end position="40"/>
    </location>
</feature>
<keyword evidence="4 5" id="KW-0472">Membrane</keyword>
<feature type="domain" description="TMEM205-like" evidence="6">
    <location>
        <begin position="17"/>
        <end position="126"/>
    </location>
</feature>
<dbReference type="GO" id="GO:0016020">
    <property type="term" value="C:membrane"/>
    <property type="evidence" value="ECO:0007669"/>
    <property type="project" value="UniProtKB-SubCell"/>
</dbReference>
<evidence type="ECO:0000313" key="7">
    <source>
        <dbReference type="EMBL" id="KAG9228071.1"/>
    </source>
</evidence>
<evidence type="ECO:0000256" key="5">
    <source>
        <dbReference type="SAM" id="Phobius"/>
    </source>
</evidence>
<dbReference type="Pfam" id="PF13664">
    <property type="entry name" value="DUF4149"/>
    <property type="match status" value="1"/>
</dbReference>
<evidence type="ECO:0000256" key="1">
    <source>
        <dbReference type="ARBA" id="ARBA00004370"/>
    </source>
</evidence>
<evidence type="ECO:0000256" key="2">
    <source>
        <dbReference type="ARBA" id="ARBA00022692"/>
    </source>
</evidence>
<comment type="caution">
    <text evidence="7">The sequence shown here is derived from an EMBL/GenBank/DDBJ whole genome shotgun (WGS) entry which is preliminary data.</text>
</comment>
<evidence type="ECO:0000256" key="3">
    <source>
        <dbReference type="ARBA" id="ARBA00022989"/>
    </source>
</evidence>
<feature type="transmembrane region" description="Helical" evidence="5">
    <location>
        <begin position="156"/>
        <end position="176"/>
    </location>
</feature>
<dbReference type="PANTHER" id="PTHR23241">
    <property type="entry name" value="LATE EMBRYOGENESIS ABUNDANT PLANTS LEA-RELATED"/>
    <property type="match status" value="1"/>
</dbReference>
<dbReference type="EMBL" id="MU252112">
    <property type="protein sequence ID" value="KAG9228071.1"/>
    <property type="molecule type" value="Genomic_DNA"/>
</dbReference>
<dbReference type="InterPro" id="IPR025423">
    <property type="entry name" value="TMEM205-like"/>
</dbReference>
<dbReference type="OrthoDB" id="1641132at2759"/>
<protein>
    <recommendedName>
        <fullName evidence="6">TMEM205-like domain-containing protein</fullName>
    </recommendedName>
</protein>
<gene>
    <name evidence="7" type="ORF">BJ875DRAFT_269851</name>
</gene>
<evidence type="ECO:0000259" key="6">
    <source>
        <dbReference type="Pfam" id="PF13664"/>
    </source>
</evidence>
<name>A0A9P7Y7A1_9HELO</name>
<keyword evidence="8" id="KW-1185">Reference proteome</keyword>
<comment type="subcellular location">
    <subcellularLocation>
        <location evidence="1">Membrane</location>
    </subcellularLocation>
</comment>
<feature type="transmembrane region" description="Helical" evidence="5">
    <location>
        <begin position="52"/>
        <end position="74"/>
    </location>
</feature>
<organism evidence="7 8">
    <name type="scientific">Amylocarpus encephaloides</name>
    <dbReference type="NCBI Taxonomy" id="45428"/>
    <lineage>
        <taxon>Eukaryota</taxon>
        <taxon>Fungi</taxon>
        <taxon>Dikarya</taxon>
        <taxon>Ascomycota</taxon>
        <taxon>Pezizomycotina</taxon>
        <taxon>Leotiomycetes</taxon>
        <taxon>Helotiales</taxon>
        <taxon>Helotiales incertae sedis</taxon>
        <taxon>Amylocarpus</taxon>
    </lineage>
</organism>
<feature type="transmembrane region" description="Helical" evidence="5">
    <location>
        <begin position="94"/>
        <end position="113"/>
    </location>
</feature>
<accession>A0A9P7Y7A1</accession>
<keyword evidence="3 5" id="KW-1133">Transmembrane helix</keyword>
<dbReference type="PANTHER" id="PTHR23241:SF106">
    <property type="entry name" value="DUF4149 DOMAIN-CONTAINING PROTEIN"/>
    <property type="match status" value="1"/>
</dbReference>
<evidence type="ECO:0000256" key="4">
    <source>
        <dbReference type="ARBA" id="ARBA00023136"/>
    </source>
</evidence>
<proteinExistence type="predicted"/>
<evidence type="ECO:0000313" key="8">
    <source>
        <dbReference type="Proteomes" id="UP000824998"/>
    </source>
</evidence>
<dbReference type="AlphaFoldDB" id="A0A9P7Y7A1"/>
<keyword evidence="2 5" id="KW-0812">Transmembrane</keyword>